<dbReference type="AlphaFoldDB" id="A0A067TCW4"/>
<evidence type="ECO:0000313" key="1">
    <source>
        <dbReference type="EMBL" id="KDR80202.1"/>
    </source>
</evidence>
<keyword evidence="2" id="KW-1185">Reference proteome</keyword>
<accession>A0A067TCW4</accession>
<dbReference type="EMBL" id="KL142372">
    <property type="protein sequence ID" value="KDR80202.1"/>
    <property type="molecule type" value="Genomic_DNA"/>
</dbReference>
<dbReference type="HOGENOM" id="CLU_060776_0_0_1"/>
<evidence type="ECO:0000313" key="2">
    <source>
        <dbReference type="Proteomes" id="UP000027222"/>
    </source>
</evidence>
<reference evidence="2" key="1">
    <citation type="journal article" date="2014" name="Proc. Natl. Acad. Sci. U.S.A.">
        <title>Extensive sampling of basidiomycete genomes demonstrates inadequacy of the white-rot/brown-rot paradigm for wood decay fungi.</title>
        <authorList>
            <person name="Riley R."/>
            <person name="Salamov A.A."/>
            <person name="Brown D.W."/>
            <person name="Nagy L.G."/>
            <person name="Floudas D."/>
            <person name="Held B.W."/>
            <person name="Levasseur A."/>
            <person name="Lombard V."/>
            <person name="Morin E."/>
            <person name="Otillar R."/>
            <person name="Lindquist E.A."/>
            <person name="Sun H."/>
            <person name="LaButti K.M."/>
            <person name="Schmutz J."/>
            <person name="Jabbour D."/>
            <person name="Luo H."/>
            <person name="Baker S.E."/>
            <person name="Pisabarro A.G."/>
            <person name="Walton J.D."/>
            <person name="Blanchette R.A."/>
            <person name="Henrissat B."/>
            <person name="Martin F."/>
            <person name="Cullen D."/>
            <person name="Hibbett D.S."/>
            <person name="Grigoriev I.V."/>
        </authorList>
    </citation>
    <scope>NUCLEOTIDE SEQUENCE [LARGE SCALE GENOMIC DNA]</scope>
    <source>
        <strain evidence="2">CBS 339.88</strain>
    </source>
</reference>
<sequence length="335" mass="37235">MSAELPLKVRVDIRDQWNSPNGLIQKSVDALQKTLGHKIVPHVQWPVFYDALKGAYTDKATFVPAIIRVVTSFYDRLLARLEDEANNEWTEKLLEELGKKPDSSWLLQIEASKGSRPQAALNVNLGVLTLEIPRRELPQDAETDSGFDKDFDDFFALPHSESSAASANDDEWAEVIPGGETRSTAQPAVASLPIVPAPTRPRALPTVERLERPAELFKSITPYILTVDATTRQLVIQGSHQPSLELLAAYLKKWAKTNMNDSQKRPVLAVTLIESAHVFGVIDGIEIEQSTYGMRSTTPLNPALILAFVEGVLGYKETHTTGTRWVYKLEAAFKH</sequence>
<dbReference type="OrthoDB" id="4926491at2759"/>
<gene>
    <name evidence="1" type="ORF">GALMADRAFT_136727</name>
</gene>
<dbReference type="Proteomes" id="UP000027222">
    <property type="component" value="Unassembled WGS sequence"/>
</dbReference>
<protein>
    <submittedName>
        <fullName evidence="1">Uncharacterized protein</fullName>
    </submittedName>
</protein>
<proteinExistence type="predicted"/>
<organism evidence="1 2">
    <name type="scientific">Galerina marginata (strain CBS 339.88)</name>
    <dbReference type="NCBI Taxonomy" id="685588"/>
    <lineage>
        <taxon>Eukaryota</taxon>
        <taxon>Fungi</taxon>
        <taxon>Dikarya</taxon>
        <taxon>Basidiomycota</taxon>
        <taxon>Agaricomycotina</taxon>
        <taxon>Agaricomycetes</taxon>
        <taxon>Agaricomycetidae</taxon>
        <taxon>Agaricales</taxon>
        <taxon>Agaricineae</taxon>
        <taxon>Strophariaceae</taxon>
        <taxon>Galerina</taxon>
    </lineage>
</organism>
<name>A0A067TCW4_GALM3</name>